<dbReference type="OrthoDB" id="15189at2759"/>
<dbReference type="InterPro" id="IPR034164">
    <property type="entry name" value="Pepsin-like_dom"/>
</dbReference>
<evidence type="ECO:0000256" key="2">
    <source>
        <dbReference type="ARBA" id="ARBA00022670"/>
    </source>
</evidence>
<keyword evidence="4" id="KW-0378">Hydrolase</keyword>
<accession>A0A7J6P3E1</accession>
<keyword evidence="2" id="KW-0645">Protease</keyword>
<dbReference type="CDD" id="cd05471">
    <property type="entry name" value="pepsin_like"/>
    <property type="match status" value="1"/>
</dbReference>
<evidence type="ECO:0000313" key="9">
    <source>
        <dbReference type="EMBL" id="KAF4709078.1"/>
    </source>
</evidence>
<sequence>MTLFASITLGFTLVLVICCGEKLVRLAISPIAEETHAVASLMTQLKVDGQDVYALVDAGSPYTFFVSKHWYEGTRSGDCKEIVSKCYECRPEACQEGPVRSIRYSDKTTVTMFEHSGEINFGRATARGIKFYLMTECNRVPFASLGLSPPAPSYGPYVPTIQQLLDRPKSQRPIKRYAFSVYLSGGEQPTGELILGGQDKSKYRGALEYVTIVDKAFPRIVLSNIEIGSTSYAIKGNNEASIDTGANTLTMPKSFQAVVMHSLRTAGERPVNITEASGMYRISCGDAQYLPSISFLMRGSKGKLLSLRVKPSSYVSEETEGRCILAILFDGPWTIGLPAFIGRYFLYDWDKSRIGIAKVK</sequence>
<proteinExistence type="inferred from homology"/>
<comment type="similarity">
    <text evidence="1">Belongs to the peptidase A1 family.</text>
</comment>
<dbReference type="GO" id="GO:0006508">
    <property type="term" value="P:proteolysis"/>
    <property type="evidence" value="ECO:0007669"/>
    <property type="project" value="UniProtKB-KW"/>
</dbReference>
<keyword evidence="5" id="KW-1015">Disulfide bond</keyword>
<evidence type="ECO:0000256" key="6">
    <source>
        <dbReference type="SAM" id="SignalP"/>
    </source>
</evidence>
<evidence type="ECO:0000256" key="1">
    <source>
        <dbReference type="ARBA" id="ARBA00007447"/>
    </source>
</evidence>
<keyword evidence="6" id="KW-0732">Signal</keyword>
<dbReference type="AlphaFoldDB" id="A0A7J6P3E1"/>
<dbReference type="EMBL" id="JABANP010000094">
    <property type="protein sequence ID" value="KAF4690684.1"/>
    <property type="molecule type" value="Genomic_DNA"/>
</dbReference>
<dbReference type="PANTHER" id="PTHR47966">
    <property type="entry name" value="BETA-SITE APP-CLEAVING ENZYME, ISOFORM A-RELATED"/>
    <property type="match status" value="1"/>
</dbReference>
<dbReference type="GO" id="GO:0004190">
    <property type="term" value="F:aspartic-type endopeptidase activity"/>
    <property type="evidence" value="ECO:0007669"/>
    <property type="project" value="UniProtKB-KW"/>
</dbReference>
<evidence type="ECO:0000256" key="4">
    <source>
        <dbReference type="ARBA" id="ARBA00022801"/>
    </source>
</evidence>
<feature type="chain" id="PRO_5033911975" description="Peptidase A1 domain-containing protein" evidence="6">
    <location>
        <begin position="21"/>
        <end position="360"/>
    </location>
</feature>
<organism evidence="8 10">
    <name type="scientific">Perkinsus olseni</name>
    <name type="common">Perkinsus atlanticus</name>
    <dbReference type="NCBI Taxonomy" id="32597"/>
    <lineage>
        <taxon>Eukaryota</taxon>
        <taxon>Sar</taxon>
        <taxon>Alveolata</taxon>
        <taxon>Perkinsozoa</taxon>
        <taxon>Perkinsea</taxon>
        <taxon>Perkinsida</taxon>
        <taxon>Perkinsidae</taxon>
        <taxon>Perkinsus</taxon>
    </lineage>
</organism>
<gene>
    <name evidence="8" type="ORF">FOZ60_017051</name>
    <name evidence="9" type="ORF">FOZ63_000816</name>
</gene>
<protein>
    <recommendedName>
        <fullName evidence="7">Peptidase A1 domain-containing protein</fullName>
    </recommendedName>
</protein>
<dbReference type="PROSITE" id="PS51767">
    <property type="entry name" value="PEPTIDASE_A1"/>
    <property type="match status" value="1"/>
</dbReference>
<feature type="domain" description="Peptidase A1" evidence="7">
    <location>
        <begin position="41"/>
        <end position="357"/>
    </location>
</feature>
<evidence type="ECO:0000256" key="5">
    <source>
        <dbReference type="PIRSR" id="PIRSR601461-2"/>
    </source>
</evidence>
<evidence type="ECO:0000259" key="7">
    <source>
        <dbReference type="PROSITE" id="PS51767"/>
    </source>
</evidence>
<dbReference type="Proteomes" id="UP000553632">
    <property type="component" value="Unassembled WGS sequence"/>
</dbReference>
<dbReference type="Gene3D" id="2.40.70.10">
    <property type="entry name" value="Acid Proteases"/>
    <property type="match status" value="2"/>
</dbReference>
<dbReference type="SUPFAM" id="SSF50630">
    <property type="entry name" value="Acid proteases"/>
    <property type="match status" value="1"/>
</dbReference>
<evidence type="ECO:0000313" key="8">
    <source>
        <dbReference type="EMBL" id="KAF4690684.1"/>
    </source>
</evidence>
<feature type="signal peptide" evidence="6">
    <location>
        <begin position="1"/>
        <end position="20"/>
    </location>
</feature>
<keyword evidence="11" id="KW-1185">Reference proteome</keyword>
<evidence type="ECO:0000313" key="11">
    <source>
        <dbReference type="Proteomes" id="UP000553632"/>
    </source>
</evidence>
<name>A0A7J6P3E1_PEROL</name>
<evidence type="ECO:0000256" key="3">
    <source>
        <dbReference type="ARBA" id="ARBA00022750"/>
    </source>
</evidence>
<dbReference type="PANTHER" id="PTHR47966:SF51">
    <property type="entry name" value="BETA-SITE APP-CLEAVING ENZYME, ISOFORM A-RELATED"/>
    <property type="match status" value="1"/>
</dbReference>
<dbReference type="Proteomes" id="UP000541610">
    <property type="component" value="Unassembled WGS sequence"/>
</dbReference>
<reference evidence="10 11" key="1">
    <citation type="submission" date="2020-04" db="EMBL/GenBank/DDBJ databases">
        <title>Perkinsus olseni comparative genomics.</title>
        <authorList>
            <person name="Bogema D.R."/>
        </authorList>
    </citation>
    <scope>NUCLEOTIDE SEQUENCE [LARGE SCALE GENOMIC DNA]</scope>
    <source>
        <strain evidence="8">00978-12</strain>
        <strain evidence="9 11">ATCC PRA-207</strain>
    </source>
</reference>
<dbReference type="InterPro" id="IPR033121">
    <property type="entry name" value="PEPTIDASE_A1"/>
</dbReference>
<dbReference type="InterPro" id="IPR021109">
    <property type="entry name" value="Peptidase_aspartic_dom_sf"/>
</dbReference>
<dbReference type="Pfam" id="PF00026">
    <property type="entry name" value="Asp"/>
    <property type="match status" value="1"/>
</dbReference>
<feature type="disulfide bond" evidence="5">
    <location>
        <begin position="284"/>
        <end position="323"/>
    </location>
</feature>
<evidence type="ECO:0000313" key="10">
    <source>
        <dbReference type="Proteomes" id="UP000541610"/>
    </source>
</evidence>
<comment type="caution">
    <text evidence="8">The sequence shown here is derived from an EMBL/GenBank/DDBJ whole genome shotgun (WGS) entry which is preliminary data.</text>
</comment>
<dbReference type="EMBL" id="JABANO010032147">
    <property type="protein sequence ID" value="KAF4709078.1"/>
    <property type="molecule type" value="Genomic_DNA"/>
</dbReference>
<keyword evidence="3" id="KW-0064">Aspartyl protease</keyword>
<dbReference type="InterPro" id="IPR001461">
    <property type="entry name" value="Aspartic_peptidase_A1"/>
</dbReference>